<dbReference type="EMBL" id="DTHB01000002">
    <property type="protein sequence ID" value="HGB13628.1"/>
    <property type="molecule type" value="Genomic_DNA"/>
</dbReference>
<comment type="caution">
    <text evidence="2">The sequence shown here is derived from an EMBL/GenBank/DDBJ whole genome shotgun (WGS) entry which is preliminary data.</text>
</comment>
<reference evidence="2" key="1">
    <citation type="journal article" date="2020" name="mSystems">
        <title>Genome- and Community-Level Interaction Insights into Carbon Utilization and Element Cycling Functions of Hydrothermarchaeota in Hydrothermal Sediment.</title>
        <authorList>
            <person name="Zhou Z."/>
            <person name="Liu Y."/>
            <person name="Xu W."/>
            <person name="Pan J."/>
            <person name="Luo Z.H."/>
            <person name="Li M."/>
        </authorList>
    </citation>
    <scope>NUCLEOTIDE SEQUENCE [LARGE SCALE GENOMIC DNA]</scope>
    <source>
        <strain evidence="2">SpSt-776</strain>
    </source>
</reference>
<feature type="domain" description="Transposase IS701-like DDE" evidence="1">
    <location>
        <begin position="8"/>
        <end position="128"/>
    </location>
</feature>
<sequence>MENLRFVYDHSQGKTVRGYEILTLGLLTPRNFYPVSFGHHFSHTAPAQAPTAQPRRTRGEVARRLKEARELTKPALALKMLKAALAQSISAPYLLVDACFTSPKFCQDVKGLSLHVIGRLKRDRNLYYWQGTGYTLDRLYRAHKQRLVKDPTFGLALISAPVTCGNGLQGTIVFAKG</sequence>
<proteinExistence type="predicted"/>
<organism evidence="2">
    <name type="scientific">Desulfobacca acetoxidans</name>
    <dbReference type="NCBI Taxonomy" id="60893"/>
    <lineage>
        <taxon>Bacteria</taxon>
        <taxon>Pseudomonadati</taxon>
        <taxon>Thermodesulfobacteriota</taxon>
        <taxon>Desulfobaccia</taxon>
        <taxon>Desulfobaccales</taxon>
        <taxon>Desulfobaccaceae</taxon>
        <taxon>Desulfobacca</taxon>
    </lineage>
</organism>
<protein>
    <recommendedName>
        <fullName evidence="1">Transposase IS701-like DDE domain-containing protein</fullName>
    </recommendedName>
</protein>
<evidence type="ECO:0000259" key="1">
    <source>
        <dbReference type="Pfam" id="PF13546"/>
    </source>
</evidence>
<dbReference type="AlphaFoldDB" id="A0A7C3WG21"/>
<name>A0A7C3WG21_9BACT</name>
<gene>
    <name evidence="2" type="ORF">ENV62_00070</name>
</gene>
<dbReference type="SUPFAM" id="SSF53098">
    <property type="entry name" value="Ribonuclease H-like"/>
    <property type="match status" value="1"/>
</dbReference>
<accession>A0A7C3WG21</accession>
<evidence type="ECO:0000313" key="2">
    <source>
        <dbReference type="EMBL" id="HGB13628.1"/>
    </source>
</evidence>
<dbReference type="InterPro" id="IPR038721">
    <property type="entry name" value="IS701-like_DDE_dom"/>
</dbReference>
<dbReference type="Pfam" id="PF13546">
    <property type="entry name" value="DDE_5"/>
    <property type="match status" value="1"/>
</dbReference>
<dbReference type="InterPro" id="IPR012337">
    <property type="entry name" value="RNaseH-like_sf"/>
</dbReference>